<evidence type="ECO:0000313" key="2">
    <source>
        <dbReference type="Proteomes" id="UP001590951"/>
    </source>
</evidence>
<reference evidence="1 2" key="1">
    <citation type="submission" date="2024-09" db="EMBL/GenBank/DDBJ databases">
        <title>Rethinking Asexuality: The Enigmatic Case of Functional Sexual Genes in Lepraria (Stereocaulaceae).</title>
        <authorList>
            <person name="Doellman M."/>
            <person name="Sun Y."/>
            <person name="Barcenas-Pena A."/>
            <person name="Lumbsch H.T."/>
            <person name="Grewe F."/>
        </authorList>
    </citation>
    <scope>NUCLEOTIDE SEQUENCE [LARGE SCALE GENOMIC DNA]</scope>
    <source>
        <strain evidence="1 2">Grewe 0041</strain>
    </source>
</reference>
<proteinExistence type="predicted"/>
<accession>A0ABR4BHT4</accession>
<dbReference type="EMBL" id="JBHFEH010000005">
    <property type="protein sequence ID" value="KAL2057380.1"/>
    <property type="molecule type" value="Genomic_DNA"/>
</dbReference>
<organism evidence="1 2">
    <name type="scientific">Lepraria finkii</name>
    <dbReference type="NCBI Taxonomy" id="1340010"/>
    <lineage>
        <taxon>Eukaryota</taxon>
        <taxon>Fungi</taxon>
        <taxon>Dikarya</taxon>
        <taxon>Ascomycota</taxon>
        <taxon>Pezizomycotina</taxon>
        <taxon>Lecanoromycetes</taxon>
        <taxon>OSLEUM clade</taxon>
        <taxon>Lecanoromycetidae</taxon>
        <taxon>Lecanorales</taxon>
        <taxon>Lecanorineae</taxon>
        <taxon>Stereocaulaceae</taxon>
        <taxon>Lepraria</taxon>
    </lineage>
</organism>
<sequence>MLIEAQANNVAGGQWQYREDNRLSPIAKNAPIASFSHRWNADGGSNLEEVLSSGNSGTTYGLYNGESGGWGTQQKAQVMAFVQNYSSLAANADAHAYAIQGGVISAFEMTSGGGWVSFGNVTAS</sequence>
<gene>
    <name evidence="1" type="ORF">ABVK25_002433</name>
</gene>
<protein>
    <submittedName>
        <fullName evidence="1">Uncharacterized protein</fullName>
    </submittedName>
</protein>
<dbReference type="Proteomes" id="UP001590951">
    <property type="component" value="Unassembled WGS sequence"/>
</dbReference>
<evidence type="ECO:0000313" key="1">
    <source>
        <dbReference type="EMBL" id="KAL2057380.1"/>
    </source>
</evidence>
<comment type="caution">
    <text evidence="1">The sequence shown here is derived from an EMBL/GenBank/DDBJ whole genome shotgun (WGS) entry which is preliminary data.</text>
</comment>
<keyword evidence="2" id="KW-1185">Reference proteome</keyword>
<name>A0ABR4BHT4_9LECA</name>